<gene>
    <name evidence="2" type="ORF">ETB97_007766</name>
</gene>
<feature type="compositionally biased region" description="Pro residues" evidence="1">
    <location>
        <begin position="397"/>
        <end position="406"/>
    </location>
</feature>
<dbReference type="Proteomes" id="UP000541154">
    <property type="component" value="Unassembled WGS sequence"/>
</dbReference>
<organism evidence="2 3">
    <name type="scientific">Petromyces alliaceus</name>
    <name type="common">Aspergillus alliaceus</name>
    <dbReference type="NCBI Taxonomy" id="209559"/>
    <lineage>
        <taxon>Eukaryota</taxon>
        <taxon>Fungi</taxon>
        <taxon>Dikarya</taxon>
        <taxon>Ascomycota</taxon>
        <taxon>Pezizomycotina</taxon>
        <taxon>Eurotiomycetes</taxon>
        <taxon>Eurotiomycetidae</taxon>
        <taxon>Eurotiales</taxon>
        <taxon>Aspergillaceae</taxon>
        <taxon>Aspergillus</taxon>
        <taxon>Aspergillus subgen. Circumdati</taxon>
    </lineage>
</organism>
<protein>
    <submittedName>
        <fullName evidence="2">Uncharacterized protein</fullName>
    </submittedName>
</protein>
<reference evidence="2 3" key="1">
    <citation type="submission" date="2019-04" db="EMBL/GenBank/DDBJ databases">
        <title>Aspergillus burnettii sp. nov., novel species from soil in southeast Queensland.</title>
        <authorList>
            <person name="Gilchrist C.L.M."/>
            <person name="Pitt J.I."/>
            <person name="Lange L."/>
            <person name="Lacey H.J."/>
            <person name="Vuong D."/>
            <person name="Midgley D.J."/>
            <person name="Greenfield P."/>
            <person name="Bradbury M."/>
            <person name="Lacey E."/>
            <person name="Busk P.K."/>
            <person name="Pilgaard B."/>
            <person name="Chooi Y.H."/>
            <person name="Piggott A.M."/>
        </authorList>
    </citation>
    <scope>NUCLEOTIDE SEQUENCE [LARGE SCALE GENOMIC DNA]</scope>
    <source>
        <strain evidence="2 3">FRR 5400</strain>
    </source>
</reference>
<proteinExistence type="predicted"/>
<dbReference type="EMBL" id="SPNV01000034">
    <property type="protein sequence ID" value="KAF5864427.1"/>
    <property type="molecule type" value="Genomic_DNA"/>
</dbReference>
<evidence type="ECO:0000313" key="3">
    <source>
        <dbReference type="Proteomes" id="UP000541154"/>
    </source>
</evidence>
<evidence type="ECO:0000313" key="2">
    <source>
        <dbReference type="EMBL" id="KAF5864427.1"/>
    </source>
</evidence>
<accession>A0A8H6A9T6</accession>
<feature type="region of interest" description="Disordered" evidence="1">
    <location>
        <begin position="336"/>
        <end position="368"/>
    </location>
</feature>
<feature type="region of interest" description="Disordered" evidence="1">
    <location>
        <begin position="381"/>
        <end position="408"/>
    </location>
</feature>
<comment type="caution">
    <text evidence="2">The sequence shown here is derived from an EMBL/GenBank/DDBJ whole genome shotgun (WGS) entry which is preliminary data.</text>
</comment>
<sequence>MNDCVAEDGVNGPEKGKQLYHPFWKLVSQISFGIYLLANRLAKSDSEVLRILQGHVDELDGFLGRTIEDFLIIQIDVRTRIQYLSLPLQNLELFDEMLQDRNFRLAVVDYNEKIEHAVERFTISVGDSLKDMQKGKDAIGALWQYLKQSAKEYGPLSSKVFAIYDAMLANTEGWNTVFSELRHKGVALHSALSQLGLATTEMQRRVGVASRKEAFPNVEQMPSIQTATATYRSKSIRGRLSEKRTSIIALGHSSSEKPLPRDPCLSDFTNKSAGASLWGTERHRITRKSAPNLRALHESHNRKGHATLPREAESLNSDIGGSRLTTLVPRIQRNLSRRFSKARSTNKGPESENVEIKQSRPATAPCKALRSRSISLEQLTSRKLKKDQQHDQQDIVEPPPKSPPRQPYTARAPIRRETMINQLLHYFKSDRVFDDWESTIRKEKVACYPPQRRKEGPCSEFCATSTTPDASGQLQTEVFGDELERSMAWLQGNTSQNTYSLKLKRHIAPRIHALSVHMTLAEELEEDCGANDSHDNETTGLETHSIITALPCVPSPLATERLGLS</sequence>
<evidence type="ECO:0000256" key="1">
    <source>
        <dbReference type="SAM" id="MobiDB-lite"/>
    </source>
</evidence>
<keyword evidence="3" id="KW-1185">Reference proteome</keyword>
<dbReference type="AlphaFoldDB" id="A0A8H6A9T6"/>
<feature type="region of interest" description="Disordered" evidence="1">
    <location>
        <begin position="297"/>
        <end position="321"/>
    </location>
</feature>
<name>A0A8H6A9T6_PETAA</name>